<reference evidence="12" key="1">
    <citation type="submission" date="2017-02" db="UniProtKB">
        <authorList>
            <consortium name="WormBaseParasite"/>
        </authorList>
    </citation>
    <scope>IDENTIFICATION</scope>
</reference>
<dbReference type="AlphaFoldDB" id="A0A0M3IZF1"/>
<comment type="similarity">
    <text evidence="2 9">Belongs to the nucleoporin Nup85 family.</text>
</comment>
<keyword evidence="3 9" id="KW-0813">Transport</keyword>
<dbReference type="PANTHER" id="PTHR13373:SF21">
    <property type="entry name" value="NUCLEAR PORE COMPLEX PROTEIN NUP85"/>
    <property type="match status" value="1"/>
</dbReference>
<comment type="function">
    <text evidence="9">Functions as a component of the nuclear pore complex (NPC).</text>
</comment>
<evidence type="ECO:0000313" key="10">
    <source>
        <dbReference type="EMBL" id="VDK17814.1"/>
    </source>
</evidence>
<evidence type="ECO:0000256" key="2">
    <source>
        <dbReference type="ARBA" id="ARBA00005573"/>
    </source>
</evidence>
<evidence type="ECO:0000313" key="11">
    <source>
        <dbReference type="Proteomes" id="UP000267096"/>
    </source>
</evidence>
<evidence type="ECO:0000256" key="1">
    <source>
        <dbReference type="ARBA" id="ARBA00004567"/>
    </source>
</evidence>
<keyword evidence="11" id="KW-1185">Reference proteome</keyword>
<dbReference type="OrthoDB" id="17644at2759"/>
<comment type="subcellular location">
    <subcellularLocation>
        <location evidence="1 9">Nucleus</location>
        <location evidence="1 9">Nuclear pore complex</location>
    </subcellularLocation>
</comment>
<dbReference type="GO" id="GO:0045893">
    <property type="term" value="P:positive regulation of DNA-templated transcription"/>
    <property type="evidence" value="ECO:0007669"/>
    <property type="project" value="TreeGrafter"/>
</dbReference>
<keyword evidence="6 9" id="KW-0811">Translocation</keyword>
<evidence type="ECO:0000256" key="5">
    <source>
        <dbReference type="ARBA" id="ARBA00022927"/>
    </source>
</evidence>
<dbReference type="GO" id="GO:0006406">
    <property type="term" value="P:mRNA export from nucleus"/>
    <property type="evidence" value="ECO:0007669"/>
    <property type="project" value="TreeGrafter"/>
</dbReference>
<keyword evidence="8 9" id="KW-0539">Nucleus</keyword>
<dbReference type="InterPro" id="IPR011502">
    <property type="entry name" value="Nucleoporin_Nup85"/>
</dbReference>
<keyword evidence="5 9" id="KW-0653">Protein transport</keyword>
<keyword evidence="4 9" id="KW-0509">mRNA transport</keyword>
<accession>A0A0M3IZF1</accession>
<protein>
    <recommendedName>
        <fullName evidence="9">Nuclear pore complex protein Nup85</fullName>
    </recommendedName>
</protein>
<evidence type="ECO:0000256" key="7">
    <source>
        <dbReference type="ARBA" id="ARBA00023132"/>
    </source>
</evidence>
<evidence type="ECO:0000256" key="8">
    <source>
        <dbReference type="ARBA" id="ARBA00023242"/>
    </source>
</evidence>
<evidence type="ECO:0000256" key="4">
    <source>
        <dbReference type="ARBA" id="ARBA00022816"/>
    </source>
</evidence>
<evidence type="ECO:0000313" key="12">
    <source>
        <dbReference type="WBParaSite" id="ASIM_0000063401-mRNA-1"/>
    </source>
</evidence>
<evidence type="ECO:0000256" key="6">
    <source>
        <dbReference type="ARBA" id="ARBA00023010"/>
    </source>
</evidence>
<keyword evidence="9" id="KW-0472">Membrane</keyword>
<keyword evidence="7 9" id="KW-0906">Nuclear pore complex</keyword>
<dbReference type="GO" id="GO:0006606">
    <property type="term" value="P:protein import into nucleus"/>
    <property type="evidence" value="ECO:0007669"/>
    <property type="project" value="TreeGrafter"/>
</dbReference>
<dbReference type="Proteomes" id="UP000267096">
    <property type="component" value="Unassembled WGS sequence"/>
</dbReference>
<organism evidence="12">
    <name type="scientific">Anisakis simplex</name>
    <name type="common">Herring worm</name>
    <dbReference type="NCBI Taxonomy" id="6269"/>
    <lineage>
        <taxon>Eukaryota</taxon>
        <taxon>Metazoa</taxon>
        <taxon>Ecdysozoa</taxon>
        <taxon>Nematoda</taxon>
        <taxon>Chromadorea</taxon>
        <taxon>Rhabditida</taxon>
        <taxon>Spirurina</taxon>
        <taxon>Ascaridomorpha</taxon>
        <taxon>Ascaridoidea</taxon>
        <taxon>Anisakidae</taxon>
        <taxon>Anisakis</taxon>
        <taxon>Anisakis simplex complex</taxon>
    </lineage>
</organism>
<dbReference type="GO" id="GO:0031965">
    <property type="term" value="C:nuclear membrane"/>
    <property type="evidence" value="ECO:0007669"/>
    <property type="project" value="UniProtKB-UniRule"/>
</dbReference>
<dbReference type="Pfam" id="PF07575">
    <property type="entry name" value="Nucleopor_Nup85"/>
    <property type="match status" value="1"/>
</dbReference>
<dbReference type="GO" id="GO:0031080">
    <property type="term" value="C:nuclear pore outer ring"/>
    <property type="evidence" value="ECO:0007669"/>
    <property type="project" value="TreeGrafter"/>
</dbReference>
<dbReference type="EMBL" id="UYRR01000368">
    <property type="protein sequence ID" value="VDK17814.1"/>
    <property type="molecule type" value="Genomic_DNA"/>
</dbReference>
<name>A0A0M3IZF1_ANISI</name>
<gene>
    <name evidence="10" type="ORF">ASIM_LOCUS534</name>
</gene>
<evidence type="ECO:0000256" key="9">
    <source>
        <dbReference type="RuleBase" id="RU365073"/>
    </source>
</evidence>
<comment type="subunit">
    <text evidence="9">Component of the nuclear pore complex (NPC).</text>
</comment>
<sequence>MNEGQQKKSSFAAWDVAENEIVVALSEPKQTQQRDGSVKGELIRAVSLKNTHLGSLSHPAMQTLIQESHSTFCRAQKLAKEATIRVDELRLLSLEYRSSLRAAQSLLTDGDVELRETLNLYELIWSLAEAIFIHSHDSSIVVDTITWSQLCLARTTYAEEVSECLRRNKISQLDKDHFWKQVAYFILSGLFSNATAFLESYAMLTKDDAIRELAKLIGAMDISLLNDPNTQIDFIKQQNAIHELCDSGRLWGKGEAEKIALVVSGDPTALKRMSGLLDGWFETMPAYLLFLRPRATLSDLHDVVQLDFLIDNRIEECEITREYLSGLEEFI</sequence>
<dbReference type="WBParaSite" id="ASIM_0000063401-mRNA-1">
    <property type="protein sequence ID" value="ASIM_0000063401-mRNA-1"/>
    <property type="gene ID" value="ASIM_0000063401"/>
</dbReference>
<dbReference type="PANTHER" id="PTHR13373">
    <property type="entry name" value="FROUNT PROTEIN-RELATED"/>
    <property type="match status" value="1"/>
</dbReference>
<proteinExistence type="inferred from homology"/>
<reference evidence="10 11" key="2">
    <citation type="submission" date="2018-11" db="EMBL/GenBank/DDBJ databases">
        <authorList>
            <consortium name="Pathogen Informatics"/>
        </authorList>
    </citation>
    <scope>NUCLEOTIDE SEQUENCE [LARGE SCALE GENOMIC DNA]</scope>
</reference>
<dbReference type="GO" id="GO:0017056">
    <property type="term" value="F:structural constituent of nuclear pore"/>
    <property type="evidence" value="ECO:0007669"/>
    <property type="project" value="TreeGrafter"/>
</dbReference>
<evidence type="ECO:0000256" key="3">
    <source>
        <dbReference type="ARBA" id="ARBA00022448"/>
    </source>
</evidence>